<protein>
    <recommendedName>
        <fullName evidence="5">Secreted protein</fullName>
    </recommendedName>
</protein>
<feature type="compositionally biased region" description="Polar residues" evidence="1">
    <location>
        <begin position="68"/>
        <end position="92"/>
    </location>
</feature>
<feature type="signal peptide" evidence="2">
    <location>
        <begin position="1"/>
        <end position="33"/>
    </location>
</feature>
<evidence type="ECO:0008006" key="5">
    <source>
        <dbReference type="Google" id="ProtNLM"/>
    </source>
</evidence>
<accession>A0AAW8GDU1</accession>
<feature type="chain" id="PRO_5043375904" description="Secreted protein" evidence="2">
    <location>
        <begin position="34"/>
        <end position="255"/>
    </location>
</feature>
<dbReference type="EMBL" id="JAUTBB010000001">
    <property type="protein sequence ID" value="MDQ1119768.1"/>
    <property type="molecule type" value="Genomic_DNA"/>
</dbReference>
<dbReference type="RefSeq" id="WP_306992993.1">
    <property type="nucleotide sequence ID" value="NZ_JAUTBB010000001.1"/>
</dbReference>
<organism evidence="3 4">
    <name type="scientific">Pseudoxanthomonas winnipegensis</name>
    <dbReference type="NCBI Taxonomy" id="2480810"/>
    <lineage>
        <taxon>Bacteria</taxon>
        <taxon>Pseudomonadati</taxon>
        <taxon>Pseudomonadota</taxon>
        <taxon>Gammaproteobacteria</taxon>
        <taxon>Lysobacterales</taxon>
        <taxon>Lysobacteraceae</taxon>
        <taxon>Pseudoxanthomonas</taxon>
    </lineage>
</organism>
<dbReference type="Proteomes" id="UP001234354">
    <property type="component" value="Unassembled WGS sequence"/>
</dbReference>
<dbReference type="AlphaFoldDB" id="A0AAW8GDU1"/>
<evidence type="ECO:0000256" key="2">
    <source>
        <dbReference type="SAM" id="SignalP"/>
    </source>
</evidence>
<reference evidence="3" key="1">
    <citation type="submission" date="2023-07" db="EMBL/GenBank/DDBJ databases">
        <title>Functional and genomic diversity of the sorghum phyllosphere microbiome.</title>
        <authorList>
            <person name="Shade A."/>
        </authorList>
    </citation>
    <scope>NUCLEOTIDE SEQUENCE</scope>
    <source>
        <strain evidence="3">SORGH_AS_0908</strain>
    </source>
</reference>
<evidence type="ECO:0000256" key="1">
    <source>
        <dbReference type="SAM" id="MobiDB-lite"/>
    </source>
</evidence>
<evidence type="ECO:0000313" key="3">
    <source>
        <dbReference type="EMBL" id="MDQ1119768.1"/>
    </source>
</evidence>
<gene>
    <name evidence="3" type="ORF">QE383_002076</name>
</gene>
<feature type="region of interest" description="Disordered" evidence="1">
    <location>
        <begin position="68"/>
        <end position="106"/>
    </location>
</feature>
<comment type="caution">
    <text evidence="3">The sequence shown here is derived from an EMBL/GenBank/DDBJ whole genome shotgun (WGS) entry which is preliminary data.</text>
</comment>
<name>A0AAW8GDU1_9GAMM</name>
<keyword evidence="2" id="KW-0732">Signal</keyword>
<sequence>MSTTAIPLRRRSQQALRACVCLGLLAACAPAFAQWHVTDETTQTKIDSMKQDVNERLEKIYKQSNVDGKSFNTTEKPSFSLQNGKAGQQSGDGDSKLQKRSGDTVMNKRCRNETANPLNTQQLPICQDIVKHEDKLFNYLLDMLDLVKDRQEQLKAITEERANIKPGDENEYGQLQSNTNRLLALQAQQQIDAMNLRLTLDSYDRYLNGRRAELADITREAQRGPAGLSLTSVLSSAASIGILKTALETSKKYSN</sequence>
<evidence type="ECO:0000313" key="4">
    <source>
        <dbReference type="Proteomes" id="UP001234354"/>
    </source>
</evidence>
<proteinExistence type="predicted"/>
<feature type="compositionally biased region" description="Basic and acidic residues" evidence="1">
    <location>
        <begin position="93"/>
        <end position="102"/>
    </location>
</feature>